<evidence type="ECO:0000313" key="4">
    <source>
        <dbReference type="Proteomes" id="UP000054558"/>
    </source>
</evidence>
<proteinExistence type="predicted"/>
<feature type="compositionally biased region" description="Polar residues" evidence="2">
    <location>
        <begin position="475"/>
        <end position="487"/>
    </location>
</feature>
<gene>
    <name evidence="3" type="ORF">KFL_000020340</name>
</gene>
<dbReference type="InterPro" id="IPR032675">
    <property type="entry name" value="LRR_dom_sf"/>
</dbReference>
<organism evidence="3 4">
    <name type="scientific">Klebsormidium nitens</name>
    <name type="common">Green alga</name>
    <name type="synonym">Ulothrix nitens</name>
    <dbReference type="NCBI Taxonomy" id="105231"/>
    <lineage>
        <taxon>Eukaryota</taxon>
        <taxon>Viridiplantae</taxon>
        <taxon>Streptophyta</taxon>
        <taxon>Klebsormidiophyceae</taxon>
        <taxon>Klebsormidiales</taxon>
        <taxon>Klebsormidiaceae</taxon>
        <taxon>Klebsormidium</taxon>
    </lineage>
</organism>
<feature type="region of interest" description="Disordered" evidence="2">
    <location>
        <begin position="935"/>
        <end position="1042"/>
    </location>
</feature>
<dbReference type="AlphaFoldDB" id="A0A1Y1HJE9"/>
<dbReference type="STRING" id="105231.A0A1Y1HJE9"/>
<feature type="compositionally biased region" description="Low complexity" evidence="2">
    <location>
        <begin position="33"/>
        <end position="49"/>
    </location>
</feature>
<dbReference type="InterPro" id="IPR052201">
    <property type="entry name" value="LRR-containing_regulator"/>
</dbReference>
<dbReference type="SUPFAM" id="SSF52047">
    <property type="entry name" value="RNI-like"/>
    <property type="match status" value="1"/>
</dbReference>
<dbReference type="PANTHER" id="PTHR24111">
    <property type="entry name" value="LEUCINE-RICH REPEAT-CONTAINING PROTEIN 34"/>
    <property type="match status" value="1"/>
</dbReference>
<name>A0A1Y1HJE9_KLENI</name>
<feature type="compositionally biased region" description="Gly residues" evidence="2">
    <location>
        <begin position="1027"/>
        <end position="1037"/>
    </location>
</feature>
<feature type="region of interest" description="Disordered" evidence="2">
    <location>
        <begin position="28"/>
        <end position="49"/>
    </location>
</feature>
<keyword evidence="4" id="KW-1185">Reference proteome</keyword>
<dbReference type="Proteomes" id="UP000054558">
    <property type="component" value="Unassembled WGS sequence"/>
</dbReference>
<feature type="compositionally biased region" description="Basic and acidic residues" evidence="2">
    <location>
        <begin position="541"/>
        <end position="558"/>
    </location>
</feature>
<dbReference type="Pfam" id="PF13516">
    <property type="entry name" value="LRR_6"/>
    <property type="match status" value="1"/>
</dbReference>
<evidence type="ECO:0000313" key="3">
    <source>
        <dbReference type="EMBL" id="GAQ77672.1"/>
    </source>
</evidence>
<feature type="region of interest" description="Disordered" evidence="2">
    <location>
        <begin position="466"/>
        <end position="609"/>
    </location>
</feature>
<evidence type="ECO:0000256" key="2">
    <source>
        <dbReference type="SAM" id="MobiDB-lite"/>
    </source>
</evidence>
<protein>
    <submittedName>
        <fullName evidence="3">Uncharacterized protein</fullName>
    </submittedName>
</protein>
<dbReference type="EMBL" id="DF236951">
    <property type="protein sequence ID" value="GAQ77672.1"/>
    <property type="molecule type" value="Genomic_DNA"/>
</dbReference>
<dbReference type="Gene3D" id="3.80.10.10">
    <property type="entry name" value="Ribonuclease Inhibitor"/>
    <property type="match status" value="3"/>
</dbReference>
<accession>A0A1Y1HJE9</accession>
<feature type="compositionally biased region" description="Basic and acidic residues" evidence="2">
    <location>
        <begin position="981"/>
        <end position="990"/>
    </location>
</feature>
<sequence>MQHTSAMGTPNSESSLFDTSLLAFSLPPSNEVPALSAPTPSYSPSSSAPTSARSWLPGLLSGDAIPSEALTERREEDLDGATVEEPFLWKKKLFTKADSIELEETAETGDGTGIAQYRRQCENHGILPSLAVLSSLQRTHIEFSHYLLGEHGGFALASALRVNSQLTTLKLRFAALGNAAAIAVAQALQRNQNGRIKTLDLEGNGLGPEVGPALAELLTSNSTLKVLSLKNNPLRNLGCQKLFKALTQGNQTLIELDLEGTSLGDPAGPAIADCLKQNTSLKKLNLASNLLTIAWSLVADGLAQNGSLQVLDVSSGILLGDSGAAFCAALGGNTGLRTLDLTDCRFDEGSLGALASAMTQCRTLETLVMDGAAAKGLVQAFAANKSSCKIAFRKSAHGRAGDEEYALDFDGEVDASFEVDSSRKQSRISRYPSQINVDGPVQLPETEAAHLQAELIAAVQSFANTSEQPGKDAISSESADQKPTASGSEKAAKQDTGEALPKALQDRGIGSDVGTSPTNGADRAGMRKPGLPGKAVGDGTDAGKHVSRVTDLEKRLSDRLNPGKPPLNGTDAKKPASEGTEAGRPPSDGADATKSPSDGTDAGQVPADGVEGRKSALSELGVILQGTRLQELREEHTRAQKRARDNPKDLEALQLAAEAASNLSLHNEAALNYLRACSFSLDAAARRGFQSVMELLLLERDRYAPPKRTLYLKVKNLESGPLLARASSTFSLIPELEAVLDNLHDLLARGGDPEQAKARLRLVVRDSEDELREVFGFYAAGGTPEPSGAPDRLALRLFWRLARDCKLLARPLPLCENNRVAAHCQPEGVQEAAALDPHNGAADFTSLSFPSFVETMCRLSWVLHPGFRTLPEKFEQCVRQQVRPNARADSRDALQKQVSIAAGGHYADKHRGRLLKIFRHFCTDYAEAMAEAHVAAQEGDSTTVRSSVERTKALHGTPVFDREKESSASAGSGQHSGDASGRSRFEREAKQAAAASETLNPGHGSPRKGAGSKSLEGAVEPRSPGLDGTGAKAGGKKGLAPTAASVTSLGGMEEGPGYMTFNDLMRLADKMGLYSPQLNLSKVKSIVERLICFPELMPQQHMHNLRSRIILEEFVEILARFAAATYSGPDTAAARLQKDTEGGWKMLEEFLEERIYPMAKKILPGRL</sequence>
<dbReference type="SMART" id="SM00368">
    <property type="entry name" value="LRR_RI"/>
    <property type="match status" value="7"/>
</dbReference>
<dbReference type="PANTHER" id="PTHR24111:SF0">
    <property type="entry name" value="LEUCINE-RICH REPEAT-CONTAINING PROTEIN"/>
    <property type="match status" value="1"/>
</dbReference>
<dbReference type="InterPro" id="IPR001611">
    <property type="entry name" value="Leu-rich_rpt"/>
</dbReference>
<dbReference type="OrthoDB" id="120976at2759"/>
<evidence type="ECO:0000256" key="1">
    <source>
        <dbReference type="ARBA" id="ARBA00022737"/>
    </source>
</evidence>
<feature type="compositionally biased region" description="Low complexity" evidence="2">
    <location>
        <begin position="967"/>
        <end position="980"/>
    </location>
</feature>
<keyword evidence="1" id="KW-0677">Repeat</keyword>
<reference evidence="3 4" key="1">
    <citation type="journal article" date="2014" name="Nat. Commun.">
        <title>Klebsormidium flaccidum genome reveals primary factors for plant terrestrial adaptation.</title>
        <authorList>
            <person name="Hori K."/>
            <person name="Maruyama F."/>
            <person name="Fujisawa T."/>
            <person name="Togashi T."/>
            <person name="Yamamoto N."/>
            <person name="Seo M."/>
            <person name="Sato S."/>
            <person name="Yamada T."/>
            <person name="Mori H."/>
            <person name="Tajima N."/>
            <person name="Moriyama T."/>
            <person name="Ikeuchi M."/>
            <person name="Watanabe M."/>
            <person name="Wada H."/>
            <person name="Kobayashi K."/>
            <person name="Saito M."/>
            <person name="Masuda T."/>
            <person name="Sasaki-Sekimoto Y."/>
            <person name="Mashiguchi K."/>
            <person name="Awai K."/>
            <person name="Shimojima M."/>
            <person name="Masuda S."/>
            <person name="Iwai M."/>
            <person name="Nobusawa T."/>
            <person name="Narise T."/>
            <person name="Kondo S."/>
            <person name="Saito H."/>
            <person name="Sato R."/>
            <person name="Murakawa M."/>
            <person name="Ihara Y."/>
            <person name="Oshima-Yamada Y."/>
            <person name="Ohtaka K."/>
            <person name="Satoh M."/>
            <person name="Sonobe K."/>
            <person name="Ishii M."/>
            <person name="Ohtani R."/>
            <person name="Kanamori-Sato M."/>
            <person name="Honoki R."/>
            <person name="Miyazaki D."/>
            <person name="Mochizuki H."/>
            <person name="Umetsu J."/>
            <person name="Higashi K."/>
            <person name="Shibata D."/>
            <person name="Kamiya Y."/>
            <person name="Sato N."/>
            <person name="Nakamura Y."/>
            <person name="Tabata S."/>
            <person name="Ida S."/>
            <person name="Kurokawa K."/>
            <person name="Ohta H."/>
        </authorList>
    </citation>
    <scope>NUCLEOTIDE SEQUENCE [LARGE SCALE GENOMIC DNA]</scope>
    <source>
        <strain evidence="3 4">NIES-2285</strain>
    </source>
</reference>